<sequence length="160" mass="18429">MVCFKQFMFGLAQRADISPIRHPFGYKKPLVEAQVVWKRKRQSLPAKEINDLGPAVEEFFPYLTFEEIVAIEYSKLTPSSPSSSCLERLLNVSDSTLQQPPPVPKLSESDERETRENCNEDTNQLNERDINKNHLTQRFCPVPRPPSSAQRDCDDEMPIY</sequence>
<keyword evidence="3" id="KW-1185">Reference proteome</keyword>
<gene>
    <name evidence="2" type="ORF">TCNE_LOCUS19476</name>
</gene>
<evidence type="ECO:0000256" key="1">
    <source>
        <dbReference type="SAM" id="MobiDB-lite"/>
    </source>
</evidence>
<accession>A0A183VFF6</accession>
<dbReference type="WBParaSite" id="TCNE_0001948001-mRNA-1">
    <property type="protein sequence ID" value="TCNE_0001948001-mRNA-1"/>
    <property type="gene ID" value="TCNE_0001948001"/>
</dbReference>
<dbReference type="AlphaFoldDB" id="A0A183VFF6"/>
<protein>
    <submittedName>
        <fullName evidence="4">Homeobox domain-containing protein</fullName>
    </submittedName>
</protein>
<organism evidence="3 4">
    <name type="scientific">Toxocara canis</name>
    <name type="common">Canine roundworm</name>
    <dbReference type="NCBI Taxonomy" id="6265"/>
    <lineage>
        <taxon>Eukaryota</taxon>
        <taxon>Metazoa</taxon>
        <taxon>Ecdysozoa</taxon>
        <taxon>Nematoda</taxon>
        <taxon>Chromadorea</taxon>
        <taxon>Rhabditida</taxon>
        <taxon>Spirurina</taxon>
        <taxon>Ascaridomorpha</taxon>
        <taxon>Ascaridoidea</taxon>
        <taxon>Toxocaridae</taxon>
        <taxon>Toxocara</taxon>
    </lineage>
</organism>
<reference evidence="4" key="1">
    <citation type="submission" date="2016-06" db="UniProtKB">
        <authorList>
            <consortium name="WormBaseParasite"/>
        </authorList>
    </citation>
    <scope>IDENTIFICATION</scope>
</reference>
<evidence type="ECO:0000313" key="3">
    <source>
        <dbReference type="Proteomes" id="UP000050794"/>
    </source>
</evidence>
<feature type="region of interest" description="Disordered" evidence="1">
    <location>
        <begin position="90"/>
        <end position="160"/>
    </location>
</feature>
<feature type="compositionally biased region" description="Basic and acidic residues" evidence="1">
    <location>
        <begin position="107"/>
        <end position="118"/>
    </location>
</feature>
<evidence type="ECO:0000313" key="4">
    <source>
        <dbReference type="WBParaSite" id="TCNE_0001948001-mRNA-1"/>
    </source>
</evidence>
<dbReference type="EMBL" id="UYWY01026970">
    <property type="protein sequence ID" value="VDM50797.1"/>
    <property type="molecule type" value="Genomic_DNA"/>
</dbReference>
<reference evidence="2 3" key="2">
    <citation type="submission" date="2018-11" db="EMBL/GenBank/DDBJ databases">
        <authorList>
            <consortium name="Pathogen Informatics"/>
        </authorList>
    </citation>
    <scope>NUCLEOTIDE SEQUENCE [LARGE SCALE GENOMIC DNA]</scope>
</reference>
<dbReference type="Proteomes" id="UP000050794">
    <property type="component" value="Unassembled WGS sequence"/>
</dbReference>
<proteinExistence type="predicted"/>
<name>A0A183VFF6_TOXCA</name>
<evidence type="ECO:0000313" key="2">
    <source>
        <dbReference type="EMBL" id="VDM50797.1"/>
    </source>
</evidence>